<evidence type="ECO:0000256" key="5">
    <source>
        <dbReference type="ARBA" id="ARBA00023163"/>
    </source>
</evidence>
<keyword evidence="2" id="KW-0805">Transcription regulation</keyword>
<evidence type="ECO:0000256" key="3">
    <source>
        <dbReference type="ARBA" id="ARBA00023125"/>
    </source>
</evidence>
<dbReference type="PANTHER" id="PTHR30346">
    <property type="entry name" value="TRANSCRIPTIONAL DUAL REGULATOR HCAR-RELATED"/>
    <property type="match status" value="1"/>
</dbReference>
<keyword evidence="3" id="KW-0238">DNA-binding</keyword>
<dbReference type="GO" id="GO:0032993">
    <property type="term" value="C:protein-DNA complex"/>
    <property type="evidence" value="ECO:0007669"/>
    <property type="project" value="TreeGrafter"/>
</dbReference>
<reference evidence="7 8" key="1">
    <citation type="submission" date="2017-05" db="EMBL/GenBank/DDBJ databases">
        <title>Complete genome sequence of Corynebacterium striatum KC-Na-1 isolated from Neophocaena asiaeorientalis in Korea.</title>
        <authorList>
            <person name="Kim J.H."/>
            <person name="Lee K."/>
        </authorList>
    </citation>
    <scope>NUCLEOTIDE SEQUENCE [LARGE SCALE GENOMIC DNA]</scope>
    <source>
        <strain evidence="7 8">KC-Na-01</strain>
    </source>
</reference>
<dbReference type="PRINTS" id="PR00039">
    <property type="entry name" value="HTHLYSR"/>
</dbReference>
<gene>
    <name evidence="7" type="ORF">CBE89_09860</name>
</gene>
<dbReference type="GO" id="GO:0003677">
    <property type="term" value="F:DNA binding"/>
    <property type="evidence" value="ECO:0007669"/>
    <property type="project" value="UniProtKB-KW"/>
</dbReference>
<keyword evidence="5" id="KW-0804">Transcription</keyword>
<dbReference type="GO" id="GO:0003700">
    <property type="term" value="F:DNA-binding transcription factor activity"/>
    <property type="evidence" value="ECO:0007669"/>
    <property type="project" value="InterPro"/>
</dbReference>
<comment type="similarity">
    <text evidence="1">Belongs to the LysR transcriptional regulatory family.</text>
</comment>
<sequence>MCHFLFVYRRHRDGVAQAKDIILRCSGANSCSTMLRPMIAQTGNLRQWQYFVALAETGSFTAAAARLGVSQPPVSNAIKRLEAGVGTPLFIRGAGEVKLTEAGLTLLPYARVINRDLQTMHSMIDGIRSGAQSGFRLAISSALPSEIGSRIAAKAQQHDGVVLSSLPSVEILARVEEGAIHAGLVQAPVPLGTHRSARQFSLSRDLVVPPGYSRLDKTLSQLNLLVENLNDNSSAASGLARELFRSGVSCEINDSEDALGRGLLIGRGEGMSLVFRGFHQFDNAIELPSRFDFSVDVVVRRGGMDNGAEAMAVAERICRRINQ</sequence>
<dbReference type="SUPFAM" id="SSF46785">
    <property type="entry name" value="Winged helix' DNA-binding domain"/>
    <property type="match status" value="1"/>
</dbReference>
<dbReference type="EMBL" id="CP021252">
    <property type="protein sequence ID" value="ART21767.1"/>
    <property type="molecule type" value="Genomic_DNA"/>
</dbReference>
<dbReference type="Proteomes" id="UP000250197">
    <property type="component" value="Chromosome"/>
</dbReference>
<evidence type="ECO:0000256" key="4">
    <source>
        <dbReference type="ARBA" id="ARBA00023159"/>
    </source>
</evidence>
<dbReference type="AlphaFoldDB" id="A0A2V4A772"/>
<accession>A0A2V4A772</accession>
<dbReference type="Pfam" id="PF00126">
    <property type="entry name" value="HTH_1"/>
    <property type="match status" value="1"/>
</dbReference>
<evidence type="ECO:0000259" key="6">
    <source>
        <dbReference type="PROSITE" id="PS50931"/>
    </source>
</evidence>
<dbReference type="PROSITE" id="PS50931">
    <property type="entry name" value="HTH_LYSR"/>
    <property type="match status" value="1"/>
</dbReference>
<name>A0A2V4A772_CORST</name>
<dbReference type="FunFam" id="1.10.10.10:FF:000001">
    <property type="entry name" value="LysR family transcriptional regulator"/>
    <property type="match status" value="1"/>
</dbReference>
<dbReference type="InterPro" id="IPR000847">
    <property type="entry name" value="LysR_HTH_N"/>
</dbReference>
<organism evidence="7 8">
    <name type="scientific">Corynebacterium striatum</name>
    <dbReference type="NCBI Taxonomy" id="43770"/>
    <lineage>
        <taxon>Bacteria</taxon>
        <taxon>Bacillati</taxon>
        <taxon>Actinomycetota</taxon>
        <taxon>Actinomycetes</taxon>
        <taxon>Mycobacteriales</taxon>
        <taxon>Corynebacteriaceae</taxon>
        <taxon>Corynebacterium</taxon>
    </lineage>
</organism>
<dbReference type="KEGG" id="cstr:CBE89_09860"/>
<dbReference type="InterPro" id="IPR036388">
    <property type="entry name" value="WH-like_DNA-bd_sf"/>
</dbReference>
<feature type="domain" description="HTH lysR-type" evidence="6">
    <location>
        <begin position="44"/>
        <end position="100"/>
    </location>
</feature>
<evidence type="ECO:0000313" key="8">
    <source>
        <dbReference type="Proteomes" id="UP000250197"/>
    </source>
</evidence>
<evidence type="ECO:0000256" key="2">
    <source>
        <dbReference type="ARBA" id="ARBA00023015"/>
    </source>
</evidence>
<dbReference type="Gene3D" id="1.10.10.10">
    <property type="entry name" value="Winged helix-like DNA-binding domain superfamily/Winged helix DNA-binding domain"/>
    <property type="match status" value="1"/>
</dbReference>
<keyword evidence="4" id="KW-0010">Activator</keyword>
<dbReference type="InterPro" id="IPR036390">
    <property type="entry name" value="WH_DNA-bd_sf"/>
</dbReference>
<dbReference type="PANTHER" id="PTHR30346:SF28">
    <property type="entry name" value="HTH-TYPE TRANSCRIPTIONAL REGULATOR CYNR"/>
    <property type="match status" value="1"/>
</dbReference>
<protein>
    <submittedName>
        <fullName evidence="7">LysR family transcriptional regulator</fullName>
    </submittedName>
</protein>
<proteinExistence type="inferred from homology"/>
<evidence type="ECO:0000256" key="1">
    <source>
        <dbReference type="ARBA" id="ARBA00009437"/>
    </source>
</evidence>
<evidence type="ECO:0000313" key="7">
    <source>
        <dbReference type="EMBL" id="ART21767.1"/>
    </source>
</evidence>